<reference evidence="1 2" key="2">
    <citation type="journal article" date="2010" name="Stand. Genomic Sci.">
        <title>Complete genome sequence of Chitinophaga pinensis type strain (UQM 2034).</title>
        <authorList>
            <person name="Glavina Del Rio T."/>
            <person name="Abt B."/>
            <person name="Spring S."/>
            <person name="Lapidus A."/>
            <person name="Nolan M."/>
            <person name="Tice H."/>
            <person name="Copeland A."/>
            <person name="Cheng J.F."/>
            <person name="Chen F."/>
            <person name="Bruce D."/>
            <person name="Goodwin L."/>
            <person name="Pitluck S."/>
            <person name="Ivanova N."/>
            <person name="Mavromatis K."/>
            <person name="Mikhailova N."/>
            <person name="Pati A."/>
            <person name="Chen A."/>
            <person name="Palaniappan K."/>
            <person name="Land M."/>
            <person name="Hauser L."/>
            <person name="Chang Y.J."/>
            <person name="Jeffries C.D."/>
            <person name="Chain P."/>
            <person name="Saunders E."/>
            <person name="Detter J.C."/>
            <person name="Brettin T."/>
            <person name="Rohde M."/>
            <person name="Goker M."/>
            <person name="Bristow J."/>
            <person name="Eisen J.A."/>
            <person name="Markowitz V."/>
            <person name="Hugenholtz P."/>
            <person name="Kyrpides N.C."/>
            <person name="Klenk H.P."/>
            <person name="Lucas S."/>
        </authorList>
    </citation>
    <scope>NUCLEOTIDE SEQUENCE [LARGE SCALE GENOMIC DNA]</scope>
    <source>
        <strain evidence="2">ATCC 43595 / DSM 2588 / LMG 13176 / NBRC 15968 / NCIMB 11800 / UQM 2034</strain>
    </source>
</reference>
<proteinExistence type="predicted"/>
<dbReference type="AlphaFoldDB" id="A0A979G9A9"/>
<dbReference type="EMBL" id="CP001699">
    <property type="protein sequence ID" value="ACU63309.1"/>
    <property type="molecule type" value="Genomic_DNA"/>
</dbReference>
<evidence type="ECO:0000313" key="2">
    <source>
        <dbReference type="Proteomes" id="UP000002215"/>
    </source>
</evidence>
<dbReference type="KEGG" id="cpi:Cpin_5891"/>
<accession>A0A979G9A9</accession>
<dbReference type="InterPro" id="IPR058087">
    <property type="entry name" value="XAC2610_dom"/>
</dbReference>
<dbReference type="Proteomes" id="UP000002215">
    <property type="component" value="Chromosome"/>
</dbReference>
<gene>
    <name evidence="1" type="ordered locus">Cpin_5891</name>
</gene>
<name>A0A979G9A9_CHIPD</name>
<organism evidence="1 2">
    <name type="scientific">Chitinophaga pinensis (strain ATCC 43595 / DSM 2588 / LMG 13176 / NBRC 15968 / NCIMB 11800 / UQM 2034)</name>
    <dbReference type="NCBI Taxonomy" id="485918"/>
    <lineage>
        <taxon>Bacteria</taxon>
        <taxon>Pseudomonadati</taxon>
        <taxon>Bacteroidota</taxon>
        <taxon>Chitinophagia</taxon>
        <taxon>Chitinophagales</taxon>
        <taxon>Chitinophagaceae</taxon>
        <taxon>Chitinophaga</taxon>
    </lineage>
</organism>
<evidence type="ECO:0000313" key="1">
    <source>
        <dbReference type="EMBL" id="ACU63309.1"/>
    </source>
</evidence>
<reference evidence="2" key="1">
    <citation type="submission" date="2009-08" db="EMBL/GenBank/DDBJ databases">
        <title>The complete genome of Chitinophaga pinensis DSM 2588.</title>
        <authorList>
            <consortium name="US DOE Joint Genome Institute (JGI-PGF)"/>
            <person name="Lucas S."/>
            <person name="Copeland A."/>
            <person name="Lapidus A."/>
            <person name="Glavina del Rio T."/>
            <person name="Dalin E."/>
            <person name="Tice H."/>
            <person name="Bruce D."/>
            <person name="Goodwin L."/>
            <person name="Pitluck S."/>
            <person name="Kyrpides N."/>
            <person name="Mavromatis K."/>
            <person name="Ivanova N."/>
            <person name="Mikhailova N."/>
            <person name="Sims D."/>
            <person name="Meinche L."/>
            <person name="Brettin T."/>
            <person name="Detter J.C."/>
            <person name="Han C."/>
            <person name="Larimer F."/>
            <person name="Land M."/>
            <person name="Hauser L."/>
            <person name="Markowitz V."/>
            <person name="Cheng J.-F."/>
            <person name="Hugenholtz P."/>
            <person name="Woyke T."/>
            <person name="Wu D."/>
            <person name="Spring S."/>
            <person name="Klenk H.-P."/>
            <person name="Eisen J.A."/>
        </authorList>
    </citation>
    <scope>NUCLEOTIDE SEQUENCE [LARGE SCALE GENOMIC DNA]</scope>
    <source>
        <strain evidence="2">ATCC 43595 / DSM 2588 / LMG 13176 / NBRC 15968 / NCIMB 11800 / UQM 2034</strain>
    </source>
</reference>
<protein>
    <submittedName>
        <fullName evidence="1">Uncharacterized protein</fullName>
    </submittedName>
</protein>
<dbReference type="NCBIfam" id="NF047539">
    <property type="entry name" value="XAC2610_fam"/>
    <property type="match status" value="1"/>
</dbReference>
<sequence>MQLLSANHFRLIIEVFCIADSILLFSQEGEKTDTIAFENYLYGFNSSMDLNQDGYNDLMIYESLNMHGQLHPRVFLSNKAGRLRYRPDLSIFNLCYDTITKHVVSFYVGGAYSEHSKNTYTWENDSLRLIRGASLKIVSPEEGSILTFYTGKDKKPYKTFDKNAEELWDTAVFEQIPNIDCKTSLE</sequence>